<dbReference type="RefSeq" id="XP_022824825.1">
    <property type="nucleotide sequence ID" value="XM_022969057.1"/>
</dbReference>
<sequence>MYKCVQVCVLCYVCFVVFILIDLGKANDSVHHRHKRYLSFKNMSHFFLRFNFKVNMVPWTQIFAQALGFRMNWDTPPDTFHPYRNHFIHRRTVYSHTEKLLDKNGLNGFHCVRRAICEMEMIAEPRKTYHKLLKMVFRQQSSDTDRWHNRTTEDCKLSQLSCPFSFLDVSLFTDTV</sequence>
<dbReference type="SMART" id="SM00718">
    <property type="entry name" value="DM4_12"/>
    <property type="match status" value="1"/>
</dbReference>
<protein>
    <submittedName>
        <fullName evidence="2">Uncharacterized protein LOC111355275</fullName>
    </submittedName>
</protein>
<dbReference type="Proteomes" id="UP000301870">
    <property type="component" value="Chromosome 20"/>
</dbReference>
<dbReference type="OrthoDB" id="7526931at2759"/>
<dbReference type="AlphaFoldDB" id="A0A9J7IVJ5"/>
<gene>
    <name evidence="2" type="primary">LOC111355275</name>
</gene>
<evidence type="ECO:0000313" key="1">
    <source>
        <dbReference type="Proteomes" id="UP000301870"/>
    </source>
</evidence>
<proteinExistence type="predicted"/>
<dbReference type="InterPro" id="IPR006631">
    <property type="entry name" value="DM4_12"/>
</dbReference>
<dbReference type="PANTHER" id="PTHR21398">
    <property type="entry name" value="AGAP007094-PA"/>
    <property type="match status" value="1"/>
</dbReference>
<dbReference type="PANTHER" id="PTHR21398:SF1">
    <property type="entry name" value="FI03705P"/>
    <property type="match status" value="1"/>
</dbReference>
<dbReference type="GeneID" id="111355275"/>
<name>A0A9J7IVJ5_SPOLT</name>
<keyword evidence="1" id="KW-1185">Reference proteome</keyword>
<reference evidence="2" key="1">
    <citation type="submission" date="2025-08" db="UniProtKB">
        <authorList>
            <consortium name="RefSeq"/>
        </authorList>
    </citation>
    <scope>IDENTIFICATION</scope>
    <source>
        <strain evidence="2">Ishihara</strain>
        <tissue evidence="2">Whole body</tissue>
    </source>
</reference>
<dbReference type="Pfam" id="PF07841">
    <property type="entry name" value="DM4_12"/>
    <property type="match status" value="1"/>
</dbReference>
<dbReference type="KEGG" id="sliu:111355275"/>
<organism evidence="1 2">
    <name type="scientific">Spodoptera litura</name>
    <name type="common">Asian cotton leafworm</name>
    <dbReference type="NCBI Taxonomy" id="69820"/>
    <lineage>
        <taxon>Eukaryota</taxon>
        <taxon>Metazoa</taxon>
        <taxon>Ecdysozoa</taxon>
        <taxon>Arthropoda</taxon>
        <taxon>Hexapoda</taxon>
        <taxon>Insecta</taxon>
        <taxon>Pterygota</taxon>
        <taxon>Neoptera</taxon>
        <taxon>Endopterygota</taxon>
        <taxon>Lepidoptera</taxon>
        <taxon>Glossata</taxon>
        <taxon>Ditrysia</taxon>
        <taxon>Noctuoidea</taxon>
        <taxon>Noctuidae</taxon>
        <taxon>Amphipyrinae</taxon>
        <taxon>Spodoptera</taxon>
    </lineage>
</organism>
<evidence type="ECO:0000313" key="2">
    <source>
        <dbReference type="RefSeq" id="XP_022824825.1"/>
    </source>
</evidence>
<accession>A0A9J7IVJ5</accession>